<sequence length="413" mass="46213">MSACPRLPLCAVLLIASVPSWAANKVDLDYHVRFLPERDQAEVRLTLEQGSAVRSLRFDLGDQGRYSDFQADGQWQQEEPGSGVWRPAEGRSSLSYRVRVNHTRASSRRFDARMTGNWALLRGDDLVPSAHLDQQDGVELVARLEFELPEGWTGVETGWPRIGRNRFRIDNPARRFDRPTGWLLAGQLGTRRAILGGSEVSVAAPLGEGVRRMDILTLLTFVWEEYRTVFLRAPGKLLVVGAGNPMWRGGLSAPNSLYLHADRPLVSENGTSPLLHELVHVFARIRDTDASDWISEGLAEYYAIELLRRAGGLAEDRYERIYRQLEHWSREVGSLRGERVGGPVTARAVLLLRALDAEIRARSENRHSLDDVVHGLIRMERVNTDDFVALSENLMGGESRVLDTPLLAPGAGR</sequence>
<protein>
    <recommendedName>
        <fullName evidence="4">Peptidase M61 catalytic domain-containing protein</fullName>
    </recommendedName>
</protein>
<reference evidence="2 3" key="1">
    <citation type="submission" date="2024-09" db="EMBL/GenBank/DDBJ databases">
        <authorList>
            <person name="Sun Q."/>
            <person name="Mori K."/>
        </authorList>
    </citation>
    <scope>NUCLEOTIDE SEQUENCE [LARGE SCALE GENOMIC DNA]</scope>
    <source>
        <strain evidence="2 3">NCAIM B.01794</strain>
    </source>
</reference>
<evidence type="ECO:0000256" key="1">
    <source>
        <dbReference type="SAM" id="SignalP"/>
    </source>
</evidence>
<keyword evidence="1" id="KW-0732">Signal</keyword>
<evidence type="ECO:0000313" key="2">
    <source>
        <dbReference type="EMBL" id="MFC0710578.1"/>
    </source>
</evidence>
<name>A0ABV6SM21_AZOPA</name>
<dbReference type="RefSeq" id="WP_376946823.1">
    <property type="nucleotide sequence ID" value="NZ_CP171449.1"/>
</dbReference>
<evidence type="ECO:0000313" key="3">
    <source>
        <dbReference type="Proteomes" id="UP001589891"/>
    </source>
</evidence>
<evidence type="ECO:0008006" key="4">
    <source>
        <dbReference type="Google" id="ProtNLM"/>
    </source>
</evidence>
<dbReference type="Proteomes" id="UP001589891">
    <property type="component" value="Unassembled WGS sequence"/>
</dbReference>
<accession>A0ABV6SM21</accession>
<comment type="caution">
    <text evidence="2">The sequence shown here is derived from an EMBL/GenBank/DDBJ whole genome shotgun (WGS) entry which is preliminary data.</text>
</comment>
<feature type="signal peptide" evidence="1">
    <location>
        <begin position="1"/>
        <end position="22"/>
    </location>
</feature>
<proteinExistence type="predicted"/>
<keyword evidence="3" id="KW-1185">Reference proteome</keyword>
<gene>
    <name evidence="2" type="ORF">ACFFGX_13805</name>
</gene>
<organism evidence="2 3">
    <name type="scientific">Azorhizophilus paspali</name>
    <name type="common">Azotobacter paspali</name>
    <dbReference type="NCBI Taxonomy" id="69963"/>
    <lineage>
        <taxon>Bacteria</taxon>
        <taxon>Pseudomonadati</taxon>
        <taxon>Pseudomonadota</taxon>
        <taxon>Gammaproteobacteria</taxon>
        <taxon>Pseudomonadales</taxon>
        <taxon>Pseudomonadaceae</taxon>
        <taxon>Azorhizophilus</taxon>
    </lineage>
</organism>
<dbReference type="EMBL" id="JBHLSS010000086">
    <property type="protein sequence ID" value="MFC0710578.1"/>
    <property type="molecule type" value="Genomic_DNA"/>
</dbReference>
<feature type="chain" id="PRO_5047027465" description="Peptidase M61 catalytic domain-containing protein" evidence="1">
    <location>
        <begin position="23"/>
        <end position="413"/>
    </location>
</feature>